<dbReference type="AlphaFoldDB" id="A0A9P6E1M2"/>
<dbReference type="OrthoDB" id="3012036at2759"/>
<dbReference type="EMBL" id="MU128916">
    <property type="protein sequence ID" value="KAF9519744.1"/>
    <property type="molecule type" value="Genomic_DNA"/>
</dbReference>
<reference evidence="1" key="1">
    <citation type="journal article" date="2020" name="Nat. Commun.">
        <title>Large-scale genome sequencing of mycorrhizal fungi provides insights into the early evolution of symbiotic traits.</title>
        <authorList>
            <person name="Miyauchi S."/>
            <person name="Kiss E."/>
            <person name="Kuo A."/>
            <person name="Drula E."/>
            <person name="Kohler A."/>
            <person name="Sanchez-Garcia M."/>
            <person name="Morin E."/>
            <person name="Andreopoulos B."/>
            <person name="Barry K.W."/>
            <person name="Bonito G."/>
            <person name="Buee M."/>
            <person name="Carver A."/>
            <person name="Chen C."/>
            <person name="Cichocki N."/>
            <person name="Clum A."/>
            <person name="Culley D."/>
            <person name="Crous P.W."/>
            <person name="Fauchery L."/>
            <person name="Girlanda M."/>
            <person name="Hayes R.D."/>
            <person name="Keri Z."/>
            <person name="LaButti K."/>
            <person name="Lipzen A."/>
            <person name="Lombard V."/>
            <person name="Magnuson J."/>
            <person name="Maillard F."/>
            <person name="Murat C."/>
            <person name="Nolan M."/>
            <person name="Ohm R.A."/>
            <person name="Pangilinan J."/>
            <person name="Pereira M.F."/>
            <person name="Perotto S."/>
            <person name="Peter M."/>
            <person name="Pfister S."/>
            <person name="Riley R."/>
            <person name="Sitrit Y."/>
            <person name="Stielow J.B."/>
            <person name="Szollosi G."/>
            <person name="Zifcakova L."/>
            <person name="Stursova M."/>
            <person name="Spatafora J.W."/>
            <person name="Tedersoo L."/>
            <person name="Vaario L.M."/>
            <person name="Yamada A."/>
            <person name="Yan M."/>
            <person name="Wang P."/>
            <person name="Xu J."/>
            <person name="Bruns T."/>
            <person name="Baldrian P."/>
            <person name="Vilgalys R."/>
            <person name="Dunand C."/>
            <person name="Henrissat B."/>
            <person name="Grigoriev I.V."/>
            <person name="Hibbett D."/>
            <person name="Nagy L.G."/>
            <person name="Martin F.M."/>
        </authorList>
    </citation>
    <scope>NUCLEOTIDE SEQUENCE</scope>
    <source>
        <strain evidence="1">UP504</strain>
    </source>
</reference>
<gene>
    <name evidence="1" type="ORF">BS47DRAFT_1336859</name>
</gene>
<name>A0A9P6E1M2_9AGAM</name>
<comment type="caution">
    <text evidence="1">The sequence shown here is derived from an EMBL/GenBank/DDBJ whole genome shotgun (WGS) entry which is preliminary data.</text>
</comment>
<evidence type="ECO:0000313" key="2">
    <source>
        <dbReference type="Proteomes" id="UP000886523"/>
    </source>
</evidence>
<evidence type="ECO:0000313" key="1">
    <source>
        <dbReference type="EMBL" id="KAF9519744.1"/>
    </source>
</evidence>
<protein>
    <submittedName>
        <fullName evidence="1">Uncharacterized protein</fullName>
    </submittedName>
</protein>
<dbReference type="Proteomes" id="UP000886523">
    <property type="component" value="Unassembled WGS sequence"/>
</dbReference>
<organism evidence="1 2">
    <name type="scientific">Hydnum rufescens UP504</name>
    <dbReference type="NCBI Taxonomy" id="1448309"/>
    <lineage>
        <taxon>Eukaryota</taxon>
        <taxon>Fungi</taxon>
        <taxon>Dikarya</taxon>
        <taxon>Basidiomycota</taxon>
        <taxon>Agaricomycotina</taxon>
        <taxon>Agaricomycetes</taxon>
        <taxon>Cantharellales</taxon>
        <taxon>Hydnaceae</taxon>
        <taxon>Hydnum</taxon>
    </lineage>
</organism>
<keyword evidence="2" id="KW-1185">Reference proteome</keyword>
<sequence>MSTSNDLPNHSPPATIPKVYSDDLKACIPVLNDGMSLEEICHILGVKHSLVYMTLIWTSL</sequence>
<proteinExistence type="predicted"/>
<accession>A0A9P6E1M2</accession>